<accession>A0A315Y035</accession>
<dbReference type="InterPro" id="IPR003838">
    <property type="entry name" value="ABC3_permease_C"/>
</dbReference>
<dbReference type="PANTHER" id="PTHR30287">
    <property type="entry name" value="MEMBRANE COMPONENT OF PREDICTED ABC SUPERFAMILY METABOLITE UPTAKE TRANSPORTER"/>
    <property type="match status" value="1"/>
</dbReference>
<feature type="domain" description="ABC3 transporter permease C-terminal" evidence="7">
    <location>
        <begin position="660"/>
        <end position="778"/>
    </location>
</feature>
<keyword evidence="4 6" id="KW-1133">Transmembrane helix</keyword>
<evidence type="ECO:0000259" key="7">
    <source>
        <dbReference type="Pfam" id="PF02687"/>
    </source>
</evidence>
<dbReference type="InterPro" id="IPR038766">
    <property type="entry name" value="Membrane_comp_ABC_pdt"/>
</dbReference>
<comment type="subcellular location">
    <subcellularLocation>
        <location evidence="1">Cell membrane</location>
        <topology evidence="1">Multi-pass membrane protein</topology>
    </subcellularLocation>
</comment>
<feature type="transmembrane region" description="Helical" evidence="6">
    <location>
        <begin position="755"/>
        <end position="774"/>
    </location>
</feature>
<feature type="domain" description="ABC3 transporter permease C-terminal" evidence="7">
    <location>
        <begin position="257"/>
        <end position="374"/>
    </location>
</feature>
<evidence type="ECO:0000256" key="4">
    <source>
        <dbReference type="ARBA" id="ARBA00022989"/>
    </source>
</evidence>
<organism evidence="8 9">
    <name type="scientific">Ruminococcus flavefaciens</name>
    <dbReference type="NCBI Taxonomy" id="1265"/>
    <lineage>
        <taxon>Bacteria</taxon>
        <taxon>Bacillati</taxon>
        <taxon>Bacillota</taxon>
        <taxon>Clostridia</taxon>
        <taxon>Eubacteriales</taxon>
        <taxon>Oscillospiraceae</taxon>
        <taxon>Ruminococcus</taxon>
    </lineage>
</organism>
<proteinExistence type="predicted"/>
<dbReference type="GO" id="GO:0005886">
    <property type="term" value="C:plasma membrane"/>
    <property type="evidence" value="ECO:0007669"/>
    <property type="project" value="UniProtKB-SubCell"/>
</dbReference>
<evidence type="ECO:0000256" key="3">
    <source>
        <dbReference type="ARBA" id="ARBA00022692"/>
    </source>
</evidence>
<keyword evidence="3 6" id="KW-0812">Transmembrane</keyword>
<name>A0A315Y035_RUMFL</name>
<evidence type="ECO:0000256" key="1">
    <source>
        <dbReference type="ARBA" id="ARBA00004651"/>
    </source>
</evidence>
<evidence type="ECO:0000256" key="5">
    <source>
        <dbReference type="ARBA" id="ARBA00023136"/>
    </source>
</evidence>
<dbReference type="Proteomes" id="UP000245720">
    <property type="component" value="Unassembled WGS sequence"/>
</dbReference>
<evidence type="ECO:0000256" key="2">
    <source>
        <dbReference type="ARBA" id="ARBA00022475"/>
    </source>
</evidence>
<feature type="transmembrane region" description="Helical" evidence="6">
    <location>
        <begin position="707"/>
        <end position="727"/>
    </location>
</feature>
<feature type="transmembrane region" description="Helical" evidence="6">
    <location>
        <begin position="659"/>
        <end position="676"/>
    </location>
</feature>
<evidence type="ECO:0000313" key="8">
    <source>
        <dbReference type="EMBL" id="PWJ13515.1"/>
    </source>
</evidence>
<evidence type="ECO:0000256" key="6">
    <source>
        <dbReference type="SAM" id="Phobius"/>
    </source>
</evidence>
<feature type="transmembrane region" description="Helical" evidence="6">
    <location>
        <begin position="303"/>
        <end position="324"/>
    </location>
</feature>
<sequence length="789" mass="86749">MFLRILKKDLKRKKTMNIILLLFVIMATMFAASSVNNIIAVMSGLDNYFEKANMSDHFIISLSKDPDAIEDMLSQKPNVSDFRTEKQLVFHDNDLTRNGEKFSEFSSIGLALSVDNAQINYFDKDNKIIKSVPQGKAYLTGCILNRTHFESGDEIQLKIGDTELTLEYAGIGKDAFLGSDMMTNPRIIMNNEDYEKLAADEKAQENNSASVFYINGPDAKALESDLSDIPDTVLNVGISVIRTSYIMNTIVAGLLLIVSVCLILVSFVMLRFTISFTINEEFREIGVMKALGLKNRSVRGLFLVKYLGIAAIGAVIGFFLSIPFGNMLLSSVSRKMYLGSDSSAAVGVLCSLAVVLVILAFCWRCTRKIKKLSPIDAVRSGQTGERFKKKGLLRLGKSKLGATGFLALNDVFSSPKQFGIMTVIFTVCLLLVMCLANTGNTLASRKLLPLMCSTDSDIYITDTDMIMEVMTGETTVTEQCDKIEKKLIDNGLPCSVHAEGLVSPAVEFKGNKLSPTFMYCKDTKASDYSYSEGYAPKYSNEIALTSSVAEKLEAGIGDKVNITIDGKTDEYIVTALFQSMVKLGETGRFHESLEVPDSAVSQVMGFQIDFDDSPDEKEINSRISRVKDIFDTKYVDDTDGFVMSCIGEGVKDTINGVKVFVLLITVIIVIMISVLMERSFISKEKPEIALMKAMGFKSRSVRRQHTLRFLISAAIAAVLAILLSTPVTKLCIDPIFGIMGALDGVEYNIKPVEVFAVYPVIIAAATVLGAYLTAMYMKTIKASDTSDIE</sequence>
<reference evidence="8 9" key="1">
    <citation type="submission" date="2018-05" db="EMBL/GenBank/DDBJ databases">
        <title>The Hungate 1000. A catalogue of reference genomes from the rumen microbiome.</title>
        <authorList>
            <person name="Kelly W."/>
        </authorList>
    </citation>
    <scope>NUCLEOTIDE SEQUENCE [LARGE SCALE GENOMIC DNA]</scope>
    <source>
        <strain evidence="8 9">SAb67</strain>
    </source>
</reference>
<keyword evidence="5 6" id="KW-0472">Membrane</keyword>
<dbReference type="PANTHER" id="PTHR30287:SF2">
    <property type="entry name" value="BLL1001 PROTEIN"/>
    <property type="match status" value="1"/>
</dbReference>
<comment type="caution">
    <text evidence="8">The sequence shown here is derived from an EMBL/GenBank/DDBJ whole genome shotgun (WGS) entry which is preliminary data.</text>
</comment>
<dbReference type="RefSeq" id="WP_181380261.1">
    <property type="nucleotide sequence ID" value="NZ_QGDI01000004.1"/>
</dbReference>
<protein>
    <submittedName>
        <fullName evidence="8">Putative ABC transport system permease protein</fullName>
    </submittedName>
</protein>
<keyword evidence="2" id="KW-1003">Cell membrane</keyword>
<dbReference type="Pfam" id="PF02687">
    <property type="entry name" value="FtsX"/>
    <property type="match status" value="2"/>
</dbReference>
<feature type="transmembrane region" description="Helical" evidence="6">
    <location>
        <begin position="344"/>
        <end position="363"/>
    </location>
</feature>
<dbReference type="AlphaFoldDB" id="A0A315Y035"/>
<feature type="transmembrane region" description="Helical" evidence="6">
    <location>
        <begin position="418"/>
        <end position="439"/>
    </location>
</feature>
<feature type="transmembrane region" description="Helical" evidence="6">
    <location>
        <begin position="245"/>
        <end position="270"/>
    </location>
</feature>
<evidence type="ECO:0000313" key="9">
    <source>
        <dbReference type="Proteomes" id="UP000245720"/>
    </source>
</evidence>
<gene>
    <name evidence="8" type="ORF">IE37_01320</name>
</gene>
<dbReference type="EMBL" id="QGDI01000004">
    <property type="protein sequence ID" value="PWJ13515.1"/>
    <property type="molecule type" value="Genomic_DNA"/>
</dbReference>